<reference evidence="2 3" key="1">
    <citation type="submission" date="2010-08" db="EMBL/GenBank/DDBJ databases">
        <title>Complete sequence of Clostridium cellulovorans 743B.</title>
        <authorList>
            <consortium name="US DOE Joint Genome Institute"/>
            <person name="Lucas S."/>
            <person name="Copeland A."/>
            <person name="Lapidus A."/>
            <person name="Cheng J.-F."/>
            <person name="Bruce D."/>
            <person name="Goodwin L."/>
            <person name="Pitluck S."/>
            <person name="Chertkov O."/>
            <person name="Detter J.C."/>
            <person name="Han C."/>
            <person name="Tapia R."/>
            <person name="Land M."/>
            <person name="Hauser L."/>
            <person name="Chang Y.-J."/>
            <person name="Jeffries C."/>
            <person name="Kyrpides N."/>
            <person name="Ivanova N."/>
            <person name="Mikhailova N."/>
            <person name="Hemme C.L."/>
            <person name="Woyke T."/>
        </authorList>
    </citation>
    <scope>NUCLEOTIDE SEQUENCE [LARGE SCALE GENOMIC DNA]</scope>
    <source>
        <strain evidence="3">ATCC 35296 / DSM 3052 / OCM 3 / 743B</strain>
    </source>
</reference>
<evidence type="ECO:0000313" key="3">
    <source>
        <dbReference type="Proteomes" id="UP000002730"/>
    </source>
</evidence>
<evidence type="ECO:0000313" key="2">
    <source>
        <dbReference type="EMBL" id="ADL53612.1"/>
    </source>
</evidence>
<dbReference type="InterPro" id="IPR041492">
    <property type="entry name" value="HAD_2"/>
</dbReference>
<dbReference type="Gene3D" id="3.40.630.30">
    <property type="match status" value="1"/>
</dbReference>
<dbReference type="HOGENOM" id="CLU_018095_0_0_9"/>
<dbReference type="Proteomes" id="UP000002730">
    <property type="component" value="Chromosome"/>
</dbReference>
<dbReference type="SUPFAM" id="SSF55729">
    <property type="entry name" value="Acyl-CoA N-acyltransferases (Nat)"/>
    <property type="match status" value="1"/>
</dbReference>
<dbReference type="RefSeq" id="WP_010073956.1">
    <property type="nucleotide sequence ID" value="NC_014393.1"/>
</dbReference>
<evidence type="ECO:0000259" key="1">
    <source>
        <dbReference type="PROSITE" id="PS51186"/>
    </source>
</evidence>
<dbReference type="Pfam" id="PF13419">
    <property type="entry name" value="HAD_2"/>
    <property type="match status" value="1"/>
</dbReference>
<dbReference type="AlphaFoldDB" id="D9SLH5"/>
<dbReference type="SUPFAM" id="SSF56784">
    <property type="entry name" value="HAD-like"/>
    <property type="match status" value="1"/>
</dbReference>
<organism evidence="2 3">
    <name type="scientific">Clostridium cellulovorans (strain ATCC 35296 / DSM 3052 / OCM 3 / 743B)</name>
    <dbReference type="NCBI Taxonomy" id="573061"/>
    <lineage>
        <taxon>Bacteria</taxon>
        <taxon>Bacillati</taxon>
        <taxon>Bacillota</taxon>
        <taxon>Clostridia</taxon>
        <taxon>Eubacteriales</taxon>
        <taxon>Clostridiaceae</taxon>
        <taxon>Clostridium</taxon>
    </lineage>
</organism>
<dbReference type="InterPro" id="IPR016181">
    <property type="entry name" value="Acyl_CoA_acyltransferase"/>
</dbReference>
<keyword evidence="3" id="KW-1185">Reference proteome</keyword>
<dbReference type="OrthoDB" id="323926at2"/>
<dbReference type="PROSITE" id="PS51186">
    <property type="entry name" value="GNAT"/>
    <property type="match status" value="1"/>
</dbReference>
<gene>
    <name evidence="2" type="ordered locus">Clocel_3946</name>
</gene>
<sequence length="347" mass="40140">MSNIIKKVKCVVWDLDNTIWNGVLLEDSHIELRDGIVEIIKELDNRGILQSIASRNEHNQAIEKLNEFGLSEYFIYPQINWNAKSSSVKKIADSINIGIDTLAFIDDQVFEREEVKFTFPEVLCIDAEDIKDLLNMEQMNPLFITEDSKLRRKMYMSDIERKKLEEENTGTQEEFLASLNMHFTISEVGEGDLQRAEELTVRTHQLNATGYTYSYEELDAFRKSDDHKLFIAGLEDKFGSYGKIGLVLLECKSDVWTLKLLLMSCRVMSRGVGTIMLNYIMSIAKEANVRLQAEFVPTDRNRTMYVTYKFAGFKEVKEENGVVTLENELKYIPRTPEYIKVEFLETV</sequence>
<dbReference type="STRING" id="573061.Clocel_3946"/>
<dbReference type="Gene3D" id="3.40.50.1000">
    <property type="entry name" value="HAD superfamily/HAD-like"/>
    <property type="match status" value="1"/>
</dbReference>
<dbReference type="GO" id="GO:0016747">
    <property type="term" value="F:acyltransferase activity, transferring groups other than amino-acyl groups"/>
    <property type="evidence" value="ECO:0007669"/>
    <property type="project" value="InterPro"/>
</dbReference>
<dbReference type="InterPro" id="IPR010037">
    <property type="entry name" value="FkbH_domain"/>
</dbReference>
<dbReference type="InterPro" id="IPR036412">
    <property type="entry name" value="HAD-like_sf"/>
</dbReference>
<dbReference type="InterPro" id="IPR023214">
    <property type="entry name" value="HAD_sf"/>
</dbReference>
<dbReference type="InterPro" id="IPR000182">
    <property type="entry name" value="GNAT_dom"/>
</dbReference>
<accession>D9SLH5</accession>
<dbReference type="KEGG" id="ccb:Clocel_3946"/>
<dbReference type="eggNOG" id="COG3882">
    <property type="taxonomic scope" value="Bacteria"/>
</dbReference>
<name>D9SLH5_CLOC7</name>
<proteinExistence type="predicted"/>
<dbReference type="InterPro" id="IPR010033">
    <property type="entry name" value="HAD_SF_ppase_IIIC"/>
</dbReference>
<protein>
    <submittedName>
        <fullName evidence="2">FkbH like protein</fullName>
    </submittedName>
</protein>
<dbReference type="EMBL" id="CP002160">
    <property type="protein sequence ID" value="ADL53612.1"/>
    <property type="molecule type" value="Genomic_DNA"/>
</dbReference>
<dbReference type="NCBIfam" id="TIGR01686">
    <property type="entry name" value="FkbH"/>
    <property type="match status" value="1"/>
</dbReference>
<dbReference type="NCBIfam" id="TIGR01681">
    <property type="entry name" value="HAD-SF-IIIC"/>
    <property type="match status" value="1"/>
</dbReference>
<feature type="domain" description="N-acetyltransferase" evidence="1">
    <location>
        <begin position="183"/>
        <end position="345"/>
    </location>
</feature>